<keyword evidence="2" id="KW-1185">Reference proteome</keyword>
<name>A0A0N8PR44_9CHLR</name>
<sequence>MPGDDLPLPPLASQYAYAEVARTLDAARDGRPLPELAEEVLAAQRTRAVAAYAEAAQIAVRRIANIRDVANRFGIFANQRTPLAIARQIVATADVPDHLRRAAERYLADRGPGMARFAQILCDMAGVPRCSHCGCYVDLDHTCDVAGILVESPQLLRLSTADVLRGEVPPLTTLTSEARAALAEAAAVLEDGPGVGDALILSANLYRAWYSNQYSRRTAQPVGEAVARRFLPLVAAHLAKTLRSDPAADARIAGQVAARAADILEALVKRTAMAPAADARYRQVIADLRQVAADNPAEAAQVRLSGAMRQLLNADDPSGAPTAELRALVRSTYEDLRPINQALAAACRPAPEAAQRV</sequence>
<dbReference type="Proteomes" id="UP000050509">
    <property type="component" value="Unassembled WGS sequence"/>
</dbReference>
<organism evidence="1 2">
    <name type="scientific">Kouleothrix aurantiaca</name>
    <dbReference type="NCBI Taxonomy" id="186479"/>
    <lineage>
        <taxon>Bacteria</taxon>
        <taxon>Bacillati</taxon>
        <taxon>Chloroflexota</taxon>
        <taxon>Chloroflexia</taxon>
        <taxon>Chloroflexales</taxon>
        <taxon>Roseiflexineae</taxon>
        <taxon>Roseiflexaceae</taxon>
        <taxon>Kouleothrix</taxon>
    </lineage>
</organism>
<feature type="non-terminal residue" evidence="1">
    <location>
        <position position="357"/>
    </location>
</feature>
<reference evidence="1 2" key="1">
    <citation type="submission" date="2015-09" db="EMBL/GenBank/DDBJ databases">
        <title>Draft genome sequence of Kouleothrix aurantiaca JCM 19913.</title>
        <authorList>
            <person name="Hemp J."/>
        </authorList>
    </citation>
    <scope>NUCLEOTIDE SEQUENCE [LARGE SCALE GENOMIC DNA]</scope>
    <source>
        <strain evidence="1 2">COM-B</strain>
    </source>
</reference>
<gene>
    <name evidence="1" type="ORF">SE17_35620</name>
</gene>
<evidence type="ECO:0000313" key="2">
    <source>
        <dbReference type="Proteomes" id="UP000050509"/>
    </source>
</evidence>
<comment type="caution">
    <text evidence="1">The sequence shown here is derived from an EMBL/GenBank/DDBJ whole genome shotgun (WGS) entry which is preliminary data.</text>
</comment>
<protein>
    <submittedName>
        <fullName evidence="1">Uncharacterized protein</fullName>
    </submittedName>
</protein>
<dbReference type="AlphaFoldDB" id="A0A0N8PR44"/>
<proteinExistence type="predicted"/>
<accession>A0A0N8PR44</accession>
<evidence type="ECO:0000313" key="1">
    <source>
        <dbReference type="EMBL" id="KPV48893.1"/>
    </source>
</evidence>
<dbReference type="EMBL" id="LJCR01002324">
    <property type="protein sequence ID" value="KPV48893.1"/>
    <property type="molecule type" value="Genomic_DNA"/>
</dbReference>